<sequence length="228" mass="26296">KKLRKDTRKDLDDAEVLWLKEAQRGLIREECKFQFQLYTDGQGLWRCRGRLGNAKLSFNTRHPILLPKSHAFTELVVRRAHFHVLHSGVKDTLTELRRRFWIPGGRSLVWYLIHWCVICRRYNTSYDRPPPPPPLPTYRVQGGLAFSSVGVDYAGPMTIKHYTHTSHNINSHTKSGARNAYTSCEGVIEKTIMGRDQEIRGAVVRLGSGSQTSSFLRRPIQRLYPLEL</sequence>
<evidence type="ECO:0000259" key="1">
    <source>
        <dbReference type="Pfam" id="PF17921"/>
    </source>
</evidence>
<reference evidence="2" key="1">
    <citation type="submission" date="2017-05" db="UniProtKB">
        <authorList>
            <consortium name="EnsemblMetazoa"/>
        </authorList>
    </citation>
    <scope>IDENTIFICATION</scope>
</reference>
<dbReference type="AlphaFoldDB" id="A0A1X7SRX5"/>
<dbReference type="OMA" id="REECKFQ"/>
<dbReference type="PANTHER" id="PTHR47331">
    <property type="entry name" value="PHD-TYPE DOMAIN-CONTAINING PROTEIN"/>
    <property type="match status" value="1"/>
</dbReference>
<dbReference type="OrthoDB" id="10065998at2759"/>
<accession>A0A1X7SRX5</accession>
<name>A0A1X7SRX5_AMPQE</name>
<dbReference type="EnsemblMetazoa" id="Aqu2.1.04828_001">
    <property type="protein sequence ID" value="Aqu2.1.04828_001"/>
    <property type="gene ID" value="Aqu2.1.04828"/>
</dbReference>
<proteinExistence type="predicted"/>
<feature type="domain" description="Integrase zinc-binding" evidence="1">
    <location>
        <begin position="71"/>
        <end position="124"/>
    </location>
</feature>
<dbReference type="eggNOG" id="KOG0017">
    <property type="taxonomic scope" value="Eukaryota"/>
</dbReference>
<dbReference type="InParanoid" id="A0A1X7SRX5"/>
<dbReference type="InterPro" id="IPR041588">
    <property type="entry name" value="Integrase_H2C2"/>
</dbReference>
<organism evidence="2">
    <name type="scientific">Amphimedon queenslandica</name>
    <name type="common">Sponge</name>
    <dbReference type="NCBI Taxonomy" id="400682"/>
    <lineage>
        <taxon>Eukaryota</taxon>
        <taxon>Metazoa</taxon>
        <taxon>Porifera</taxon>
        <taxon>Demospongiae</taxon>
        <taxon>Heteroscleromorpha</taxon>
        <taxon>Haplosclerida</taxon>
        <taxon>Niphatidae</taxon>
        <taxon>Amphimedon</taxon>
    </lineage>
</organism>
<protein>
    <recommendedName>
        <fullName evidence="1">Integrase zinc-binding domain-containing protein</fullName>
    </recommendedName>
</protein>
<dbReference type="Pfam" id="PF17921">
    <property type="entry name" value="Integrase_H2C2"/>
    <property type="match status" value="1"/>
</dbReference>
<dbReference type="Gene3D" id="1.10.340.70">
    <property type="match status" value="1"/>
</dbReference>
<evidence type="ECO:0000313" key="2">
    <source>
        <dbReference type="EnsemblMetazoa" id="Aqu2.1.04828_001"/>
    </source>
</evidence>